<evidence type="ECO:0000313" key="1">
    <source>
        <dbReference type="EMBL" id="KAJ8674221.1"/>
    </source>
</evidence>
<dbReference type="EMBL" id="CM056743">
    <property type="protein sequence ID" value="KAJ8674221.1"/>
    <property type="molecule type" value="Genomic_DNA"/>
</dbReference>
<sequence length="1677" mass="188368">MMQENSKPNLRSKLRLKRDNNDSTQRILDSNPKTSIENKTEKVEENCREESTPPDKISPNSEDSLADFKSPKAETSKRPILSKFKIDAEKVKRKITKSKSKSSTSKKKTSSSKDQPSIESSFFKPQTSELQNEVQVSFPCPLCLKPFKDETTCTNHMKTCASKSNVSVMQLLDAKRLQDRQADERRAMGLPAAPIIPEKKKSHRPKNFSTKDDPQLQLAMALSESSYQAEQMEELEQAALLEGIPSECIRHMDEEDRVKTLQNFGFTTNKPVESVPVNRTRKKKLQGPTILQSRSKEDKDRVLTERIACILTGDDALTQVTVNPGAGDCPITVSTLKSKLLKEIKDPCNKLWDQSRLTKKHNDFYVKDLKYHFMHFEPSNEEGSGASKDNASEPSCSLNYSIEYEPMEIDLILDNSEQERLQNLPHTDQLGSMKTESDFMKSTINNWSEALNDSAASDVIIFTKFKHIYAHKLVFHIQCSNILLDIQTNDSNIQTRVKEKISWLDKDQIPSLAFLEFIYCGAIVKNAGVFGDEEYLSQINKLARHYRVEKLFSYIRMKKRESKSKEACSEICLDSPKNISKTDQLLTKSPTQNCKELNIETSGTSDQRTKKQVSTENMSPVQSSPIFGRSILSKAVANELLLSSSDSRRITASPDLFETEDEEDDLHTNETHNTIVNLSESPSPQNHEVPSNDEALHEASTPINARSPQRDSDHLEMDDLSQMELCDTVTPKTRSPTNHGDLDSVAEIEMQELKHEAVTPEACTPPKIGEYVTQRHANRVIEDSPPAIAIESASMHTAITPPKSAISEQEVDSIHIVVTPPASLSHGFDLSSEENIRSLTSSLNSFIDKVQRKNARGLLDSDSDESTGADECLKNNKKKKNPFSKKYQDDSYRYLRSDGPNKLADKRVISLLENDELEANSDSVKLVHDQMKPPCHTKRSARIRRGKNSSNDLENENLKPLEQDESDEAEVATSSLPASRSEDSRPSGKSRSSFETDDQSFEHKTLDLLEESQMSMYSKYKSTNKNDNSIANYRNRINFNSVVNSSRELSHAERSENSNHTKDSSREDTNTAVASSDMEKSSAVMDDICVISDSDEEQAIGVEVSRTKEKSSKAIGSKTPSVSQDCKPTHSQSGATESSRKSSQSRKLSLSNRKKSSGSLGSSDDQVWLSTRSESTKIDYGHKQVAKIIDISIDSDEDNRHAPKRLEIEAHTSLTKRKRDDEFETSKRRKTDTPPRPKDRLDELDDEINKILELNSSPGSVEKLTPNKSTSADTERDDPIIQCDGINLSPISIPSSPEAFRGSNGTSEKTDLIREPDAPNKQLSDLDPIEDDCLNTFDFNDDWMPIPQPQVEEKGQNNRSKTTPTRRKLSFEEPIPDTLPASESLMNATETEPSNIPKSSIVSLISSPILSQNRRNARISHRKMAGSETAGAKTENIKSRKLMVKSVSASNLPAEKTETNGCSLQRSSSFVTPEQNKKVRRNQDVTPPIDYSLLETPELQKQLSRFGVKPQNRNNAKQLLRHIYEATHPVVNNNPQKRETSPESCSEDEQPPVKKPNVKQKGIPKQKKSKNLCNESDPDENRPEVAEEMEYDEADTANVLENPSNIKDVFCRLIQSNKELYTKVLTYKPLPLEPLHALLKLNGLKCKMNSLMDFLDEQCITFQVQNGKGSRTKRKAK</sequence>
<reference evidence="1" key="1">
    <citation type="submission" date="2023-04" db="EMBL/GenBank/DDBJ databases">
        <title>A chromosome-level genome assembly of the parasitoid wasp Eretmocerus hayati.</title>
        <authorList>
            <person name="Zhong Y."/>
            <person name="Liu S."/>
            <person name="Liu Y."/>
        </authorList>
    </citation>
    <scope>NUCLEOTIDE SEQUENCE</scope>
    <source>
        <strain evidence="1">ZJU_SS_LIU_2023</strain>
    </source>
</reference>
<accession>A0ACC2NTQ2</accession>
<organism evidence="1 2">
    <name type="scientific">Eretmocerus hayati</name>
    <dbReference type="NCBI Taxonomy" id="131215"/>
    <lineage>
        <taxon>Eukaryota</taxon>
        <taxon>Metazoa</taxon>
        <taxon>Ecdysozoa</taxon>
        <taxon>Arthropoda</taxon>
        <taxon>Hexapoda</taxon>
        <taxon>Insecta</taxon>
        <taxon>Pterygota</taxon>
        <taxon>Neoptera</taxon>
        <taxon>Endopterygota</taxon>
        <taxon>Hymenoptera</taxon>
        <taxon>Apocrita</taxon>
        <taxon>Proctotrupomorpha</taxon>
        <taxon>Chalcidoidea</taxon>
        <taxon>Aphelinidae</taxon>
        <taxon>Aphelininae</taxon>
        <taxon>Eretmocerus</taxon>
    </lineage>
</organism>
<keyword evidence="2" id="KW-1185">Reference proteome</keyword>
<comment type="caution">
    <text evidence="1">The sequence shown here is derived from an EMBL/GenBank/DDBJ whole genome shotgun (WGS) entry which is preliminary data.</text>
</comment>
<name>A0ACC2NTQ2_9HYME</name>
<proteinExistence type="predicted"/>
<protein>
    <submittedName>
        <fullName evidence="1">Uncharacterized protein</fullName>
    </submittedName>
</protein>
<evidence type="ECO:0000313" key="2">
    <source>
        <dbReference type="Proteomes" id="UP001239111"/>
    </source>
</evidence>
<gene>
    <name evidence="1" type="ORF">QAD02_005483</name>
</gene>
<dbReference type="Proteomes" id="UP001239111">
    <property type="component" value="Chromosome 3"/>
</dbReference>